<accession>A0A1M4WIH0</accession>
<protein>
    <submittedName>
        <fullName evidence="3">Peptidoglycan L-alanyl-D-glutamate endopeptidase CwlK</fullName>
    </submittedName>
</protein>
<evidence type="ECO:0000313" key="4">
    <source>
        <dbReference type="Proteomes" id="UP000184476"/>
    </source>
</evidence>
<dbReference type="Gene3D" id="3.30.1380.10">
    <property type="match status" value="1"/>
</dbReference>
<keyword evidence="1" id="KW-0472">Membrane</keyword>
<dbReference type="InterPro" id="IPR052179">
    <property type="entry name" value="DD-CPase-like"/>
</dbReference>
<dbReference type="OrthoDB" id="9799970at2"/>
<keyword evidence="4" id="KW-1185">Reference proteome</keyword>
<dbReference type="InterPro" id="IPR009045">
    <property type="entry name" value="Zn_M74/Hedgehog-like"/>
</dbReference>
<organism evidence="3 4">
    <name type="scientific">Seinonella peptonophila</name>
    <dbReference type="NCBI Taxonomy" id="112248"/>
    <lineage>
        <taxon>Bacteria</taxon>
        <taxon>Bacillati</taxon>
        <taxon>Bacillota</taxon>
        <taxon>Bacilli</taxon>
        <taxon>Bacillales</taxon>
        <taxon>Thermoactinomycetaceae</taxon>
        <taxon>Seinonella</taxon>
    </lineage>
</organism>
<feature type="transmembrane region" description="Helical" evidence="1">
    <location>
        <begin position="7"/>
        <end position="28"/>
    </location>
</feature>
<evidence type="ECO:0000259" key="2">
    <source>
        <dbReference type="Pfam" id="PF13539"/>
    </source>
</evidence>
<dbReference type="CDD" id="cd14845">
    <property type="entry name" value="L-Ala-D-Glu_peptidase_like"/>
    <property type="match status" value="1"/>
</dbReference>
<dbReference type="Proteomes" id="UP000184476">
    <property type="component" value="Unassembled WGS sequence"/>
</dbReference>
<dbReference type="PANTHER" id="PTHR34385">
    <property type="entry name" value="D-ALANYL-D-ALANINE CARBOXYPEPTIDASE"/>
    <property type="match status" value="1"/>
</dbReference>
<dbReference type="AlphaFoldDB" id="A0A1M4WIH0"/>
<dbReference type="EMBL" id="FQVL01000003">
    <property type="protein sequence ID" value="SHE81049.1"/>
    <property type="molecule type" value="Genomic_DNA"/>
</dbReference>
<dbReference type="InterPro" id="IPR039561">
    <property type="entry name" value="Peptidase_M15C"/>
</dbReference>
<gene>
    <name evidence="3" type="ORF">SAMN05444392_103238</name>
</gene>
<dbReference type="PANTHER" id="PTHR34385:SF1">
    <property type="entry name" value="PEPTIDOGLYCAN L-ALANYL-D-GLUTAMATE ENDOPEPTIDASE CWLK"/>
    <property type="match status" value="1"/>
</dbReference>
<feature type="domain" description="Peptidase M15C" evidence="2">
    <location>
        <begin position="93"/>
        <end position="162"/>
    </location>
</feature>
<keyword evidence="1" id="KW-0812">Transmembrane</keyword>
<dbReference type="SUPFAM" id="SSF55166">
    <property type="entry name" value="Hedgehog/DD-peptidase"/>
    <property type="match status" value="1"/>
</dbReference>
<evidence type="ECO:0000256" key="1">
    <source>
        <dbReference type="SAM" id="Phobius"/>
    </source>
</evidence>
<name>A0A1M4WIH0_9BACL</name>
<dbReference type="STRING" id="112248.SAMN05444392_103238"/>
<keyword evidence="1" id="KW-1133">Transmembrane helix</keyword>
<proteinExistence type="predicted"/>
<dbReference type="Pfam" id="PF13539">
    <property type="entry name" value="Peptidase_M15_4"/>
    <property type="match status" value="1"/>
</dbReference>
<dbReference type="GO" id="GO:0008233">
    <property type="term" value="F:peptidase activity"/>
    <property type="evidence" value="ECO:0007669"/>
    <property type="project" value="InterPro"/>
</dbReference>
<reference evidence="3 4" key="1">
    <citation type="submission" date="2016-11" db="EMBL/GenBank/DDBJ databases">
        <authorList>
            <person name="Jaros S."/>
            <person name="Januszkiewicz K."/>
            <person name="Wedrychowicz H."/>
        </authorList>
    </citation>
    <scope>NUCLEOTIDE SEQUENCE [LARGE SCALE GENOMIC DNA]</scope>
    <source>
        <strain evidence="3 4">DSM 44666</strain>
    </source>
</reference>
<evidence type="ECO:0000313" key="3">
    <source>
        <dbReference type="EMBL" id="SHE81049.1"/>
    </source>
</evidence>
<sequence length="182" mass="21133">MQKNRKILMIIIVLIFIVILGVMGWLYVAFNEMKYNLKGLHPTVKQSMEQLIKKSKQRGIEIRITEGFRSINKQNQLYQLGRSKPGAIVTYAKGGQSYHNYGLAIDFAIYDPKRRKIIWDLAYDGNQNGKSDWMEVVTEAKKLGFDWGGDWQGFKDTPHLEMTFGQTIWELYIQTKTVHALK</sequence>